<proteinExistence type="predicted"/>
<name>A0AAU9IUG0_9CILI</name>
<evidence type="ECO:0000313" key="4">
    <source>
        <dbReference type="Proteomes" id="UP001162131"/>
    </source>
</evidence>
<keyword evidence="1" id="KW-0175">Coiled coil</keyword>
<dbReference type="Proteomes" id="UP001162131">
    <property type="component" value="Unassembled WGS sequence"/>
</dbReference>
<accession>A0AAU9IUG0</accession>
<feature type="region of interest" description="Disordered" evidence="2">
    <location>
        <begin position="580"/>
        <end position="614"/>
    </location>
</feature>
<reference evidence="3" key="1">
    <citation type="submission" date="2021-09" db="EMBL/GenBank/DDBJ databases">
        <authorList>
            <consortium name="AG Swart"/>
            <person name="Singh M."/>
            <person name="Singh A."/>
            <person name="Seah K."/>
            <person name="Emmerich C."/>
        </authorList>
    </citation>
    <scope>NUCLEOTIDE SEQUENCE</scope>
    <source>
        <strain evidence="3">ATCC30299</strain>
    </source>
</reference>
<dbReference type="AlphaFoldDB" id="A0AAU9IUG0"/>
<feature type="compositionally biased region" description="Polar residues" evidence="2">
    <location>
        <begin position="1"/>
        <end position="14"/>
    </location>
</feature>
<evidence type="ECO:0000256" key="1">
    <source>
        <dbReference type="SAM" id="Coils"/>
    </source>
</evidence>
<evidence type="ECO:0000313" key="3">
    <source>
        <dbReference type="EMBL" id="CAG9318487.1"/>
    </source>
</evidence>
<feature type="coiled-coil region" evidence="1">
    <location>
        <begin position="215"/>
        <end position="297"/>
    </location>
</feature>
<gene>
    <name evidence="3" type="ORF">BSTOLATCC_MIC20960</name>
</gene>
<feature type="region of interest" description="Disordered" evidence="2">
    <location>
        <begin position="1"/>
        <end position="46"/>
    </location>
</feature>
<organism evidence="3 4">
    <name type="scientific">Blepharisma stoltei</name>
    <dbReference type="NCBI Taxonomy" id="1481888"/>
    <lineage>
        <taxon>Eukaryota</taxon>
        <taxon>Sar</taxon>
        <taxon>Alveolata</taxon>
        <taxon>Ciliophora</taxon>
        <taxon>Postciliodesmatophora</taxon>
        <taxon>Heterotrichea</taxon>
        <taxon>Heterotrichida</taxon>
        <taxon>Blepharismidae</taxon>
        <taxon>Blepharisma</taxon>
    </lineage>
</organism>
<protein>
    <submittedName>
        <fullName evidence="3">Uncharacterized protein</fullName>
    </submittedName>
</protein>
<dbReference type="EMBL" id="CAJZBQ010000020">
    <property type="protein sequence ID" value="CAG9318487.1"/>
    <property type="molecule type" value="Genomic_DNA"/>
</dbReference>
<feature type="coiled-coil region" evidence="1">
    <location>
        <begin position="113"/>
        <end position="140"/>
    </location>
</feature>
<comment type="caution">
    <text evidence="3">The sequence shown here is derived from an EMBL/GenBank/DDBJ whole genome shotgun (WGS) entry which is preliminary data.</text>
</comment>
<feature type="coiled-coil region" evidence="1">
    <location>
        <begin position="352"/>
        <end position="481"/>
    </location>
</feature>
<sequence>MKQSRKLQASSTADLSPATLRKSPANKIEVQREPSPPHSLEQEESKENFDFWIPDQALEIENLVASKQRTLDLLNPKTEHLDQDLQLQLEARDKYINELNKSILSLRTSLKLKDEKMKQAKELASETKRLEEELTNERKIRLNEEKKYYDLKHDFEKATEAWKEEKESLQLLQEAVTEELEGCRAQVLSKQNEVNSIKSDIIQISKIVDQMTTLNKDLHEKIDKMNGDMEETNKRYYEAKVKADNVEDFENTIAQYMSEQTRLQKSNAKLLSQQEDMKNYLENIEDTFNKIKSIEDNIKQKAQSLPGIKSEQIEEEFQHISVFLQNIGKSLNEAKSSLKQNMPKSFSISDNEESVRERVVQLEEQLKIMNDNMKTALTSQGPLLSQIEGLNNILKKMKTEYDENTAKIRKHADIMKEQNDSFREKLDLAKQEIEKKESELQKTLTKLANTNNRVETLLKRAREQSGKEDELKREISQLRTKQSSIALDKRGSNGANAQRELKIKKTIYQLHALREEIYKKDTEVIARQKEIAKLEAELQSKNENMQKAFSKMKTVEADILSKVSKDLDEKDKQIQLLKEMLRGASSEGRAKEGKMKKKAESYSSYQTDSSKRRL</sequence>
<keyword evidence="4" id="KW-1185">Reference proteome</keyword>
<evidence type="ECO:0000256" key="2">
    <source>
        <dbReference type="SAM" id="MobiDB-lite"/>
    </source>
</evidence>